<dbReference type="AlphaFoldDB" id="A0A0R1XYP3"/>
<dbReference type="STRING" id="1423734.FC83_GL001279"/>
<dbReference type="InterPro" id="IPR025714">
    <property type="entry name" value="Methyltranfer_dom"/>
</dbReference>
<dbReference type="CDD" id="cd02440">
    <property type="entry name" value="AdoMet_MTases"/>
    <property type="match status" value="1"/>
</dbReference>
<dbReference type="Pfam" id="PF13847">
    <property type="entry name" value="Methyltransf_31"/>
    <property type="match status" value="1"/>
</dbReference>
<dbReference type="Gene3D" id="3.40.50.150">
    <property type="entry name" value="Vaccinia Virus protein VP39"/>
    <property type="match status" value="1"/>
</dbReference>
<proteinExistence type="predicted"/>
<evidence type="ECO:0000259" key="1">
    <source>
        <dbReference type="Pfam" id="PF13847"/>
    </source>
</evidence>
<dbReference type="InterPro" id="IPR029063">
    <property type="entry name" value="SAM-dependent_MTases_sf"/>
</dbReference>
<reference evidence="2 3" key="1">
    <citation type="journal article" date="2015" name="Genome Announc.">
        <title>Expanding the biotechnology potential of lactobacilli through comparative genomics of 213 strains and associated genera.</title>
        <authorList>
            <person name="Sun Z."/>
            <person name="Harris H.M."/>
            <person name="McCann A."/>
            <person name="Guo C."/>
            <person name="Argimon S."/>
            <person name="Zhang W."/>
            <person name="Yang X."/>
            <person name="Jeffery I.B."/>
            <person name="Cooney J.C."/>
            <person name="Kagawa T.F."/>
            <person name="Liu W."/>
            <person name="Song Y."/>
            <person name="Salvetti E."/>
            <person name="Wrobel A."/>
            <person name="Rasinkangas P."/>
            <person name="Parkhill J."/>
            <person name="Rea M.C."/>
            <person name="O'Sullivan O."/>
            <person name="Ritari J."/>
            <person name="Douillard F.P."/>
            <person name="Paul Ross R."/>
            <person name="Yang R."/>
            <person name="Briner A.E."/>
            <person name="Felis G.E."/>
            <person name="de Vos W.M."/>
            <person name="Barrangou R."/>
            <person name="Klaenhammer T.R."/>
            <person name="Caufield P.W."/>
            <person name="Cui Y."/>
            <person name="Zhang H."/>
            <person name="O'Toole P.W."/>
        </authorList>
    </citation>
    <scope>NUCLEOTIDE SEQUENCE [LARGE SCALE GENOMIC DNA]</scope>
    <source>
        <strain evidence="2 3">DSM 18527</strain>
    </source>
</reference>
<evidence type="ECO:0000313" key="2">
    <source>
        <dbReference type="EMBL" id="KRM35151.1"/>
    </source>
</evidence>
<keyword evidence="3" id="KW-1185">Reference proteome</keyword>
<gene>
    <name evidence="2" type="ORF">FC83_GL001279</name>
</gene>
<accession>A0A0R1XYP3</accession>
<dbReference type="Proteomes" id="UP000051236">
    <property type="component" value="Unassembled WGS sequence"/>
</dbReference>
<protein>
    <recommendedName>
        <fullName evidence="1">Methyltransferase domain-containing protein</fullName>
    </recommendedName>
</protein>
<dbReference type="SUPFAM" id="SSF53335">
    <property type="entry name" value="S-adenosyl-L-methionine-dependent methyltransferases"/>
    <property type="match status" value="1"/>
</dbReference>
<dbReference type="PATRIC" id="fig|1423734.3.peg.1292"/>
<dbReference type="EMBL" id="AZGA01000016">
    <property type="protein sequence ID" value="KRM35151.1"/>
    <property type="molecule type" value="Genomic_DNA"/>
</dbReference>
<organism evidence="2 3">
    <name type="scientific">Agrilactobacillus composti DSM 18527 = JCM 14202</name>
    <dbReference type="NCBI Taxonomy" id="1423734"/>
    <lineage>
        <taxon>Bacteria</taxon>
        <taxon>Bacillati</taxon>
        <taxon>Bacillota</taxon>
        <taxon>Bacilli</taxon>
        <taxon>Lactobacillales</taxon>
        <taxon>Lactobacillaceae</taxon>
        <taxon>Agrilactobacillus</taxon>
    </lineage>
</organism>
<feature type="domain" description="Methyltransferase" evidence="1">
    <location>
        <begin position="50"/>
        <end position="160"/>
    </location>
</feature>
<name>A0A0R1XYP3_9LACO</name>
<dbReference type="RefSeq" id="WP_057002454.1">
    <property type="nucleotide sequence ID" value="NZ_AZGA01000016.1"/>
</dbReference>
<sequence>MTNIKQENMAAEAYWDDFADDYVAIQEVSEIPLPQTIAAFLKAQHLLPADSLLDLGAGSGRFFGVFSPLVTNLIALDISAQMLRYGRQLAEKQQLNNITFSHAPWSSLADQYQVADVVFANMFGVPRDVLAMGQLSQLAKKSVVLGQFTARRSQLDQQISQAIALRSEPSVYTDQINQQRKLSLQALGQRFATKTFQFQTTESVAKALLLADLADRIKPDQTTALQRQLNAMYQKKPILLDRIDYTYELIFWQPN</sequence>
<evidence type="ECO:0000313" key="3">
    <source>
        <dbReference type="Proteomes" id="UP000051236"/>
    </source>
</evidence>
<comment type="caution">
    <text evidence="2">The sequence shown here is derived from an EMBL/GenBank/DDBJ whole genome shotgun (WGS) entry which is preliminary data.</text>
</comment>